<feature type="transmembrane region" description="Helical" evidence="1">
    <location>
        <begin position="459"/>
        <end position="487"/>
    </location>
</feature>
<dbReference type="Proteomes" id="UP001153954">
    <property type="component" value="Unassembled WGS sequence"/>
</dbReference>
<reference evidence="3" key="1">
    <citation type="submission" date="2022-03" db="EMBL/GenBank/DDBJ databases">
        <authorList>
            <person name="Tunstrom K."/>
        </authorList>
    </citation>
    <scope>NUCLEOTIDE SEQUENCE</scope>
</reference>
<keyword evidence="1" id="KW-0812">Transmembrane</keyword>
<evidence type="ECO:0008006" key="5">
    <source>
        <dbReference type="Google" id="ProtNLM"/>
    </source>
</evidence>
<keyword evidence="1" id="KW-1133">Transmembrane helix</keyword>
<name>A0AAU9TS85_EUPED</name>
<sequence>MQTFLMQQLVIFFLYYSYVRGYRLPGSCESGQFYEPSLMDCLACPANVSLVTSADGFACTCEEHSIATGIARCKPCNMTEVVSSDGTTCVPRRCQSSAGRIVCRKCPLDYITVTQNFDGSPMKEVQCIKCTRGYKVLNNRCVKCETCSCKKHEIIVRGRCVQKKYVLDRPKYLENNLHPNELLEIVKLEYLCMQQEYRACRTLASACVQNFYTTDPGGPCRLWIQRNLVKFKGLPMLTLDVSKNGKIEVPFLPGKNVLKIAMAMHTKGGGLKIFQDPNQSPVTCLPPINIEIGKDFAQDCSRNVTELTDEDYGAIFEIYLSNETSLDPLSVTILKPNGYEVMKGKWPSKQFRKFFLIKNSLSTITNTTDTIYLRHLFFQIRLDRNVAAISSLRLQMSIEAQYATKSPLTDIITTSISVKHEMPTAGVLRGLEICGGVFCSFLTLYALVQWRGVVKRGGLVVVIVPLLTSSVADGLYFAALFSTLHALAAEAGTLALTLPLSETEERVIKVVIYIVVCLKALKVLWINWNQCRCDIFFVDWSKYNLPTKDLIIQSKSNNWKESFLAKEWMSIQTKRRVSPGFTATSTLLISHLLEPWYSNISKSQGYKWVIASIIWWSSYVILFCIKFLIDKLNKSPSTGLTKICSDLELSLLVFQYEYYGHYVDGRNEDLTDFRPRTHALQTCRLLFSPQLRDVYKKLTTNGYLENHESNHALLSQFLCAFFERALDGLNWVASERTIFEKLLDVELVTREGGNTSVLLYDNDVTTPSYYTVTWWGEEWTLATFDCMLFSCVLMMTGHLVLATVVTLIMWQIMKSARSYFGSLNVKNKIALND</sequence>
<comment type="caution">
    <text evidence="3">The sequence shown here is derived from an EMBL/GenBank/DDBJ whole genome shotgun (WGS) entry which is preliminary data.</text>
</comment>
<evidence type="ECO:0000256" key="2">
    <source>
        <dbReference type="SAM" id="SignalP"/>
    </source>
</evidence>
<evidence type="ECO:0000313" key="4">
    <source>
        <dbReference type="Proteomes" id="UP001153954"/>
    </source>
</evidence>
<dbReference type="PANTHER" id="PTHR21274:SF0">
    <property type="entry name" value="MECKELIN"/>
    <property type="match status" value="1"/>
</dbReference>
<dbReference type="Pfam" id="PF09773">
    <property type="entry name" value="Meckelin"/>
    <property type="match status" value="2"/>
</dbReference>
<feature type="chain" id="PRO_5043370158" description="Meckelin" evidence="2">
    <location>
        <begin position="22"/>
        <end position="833"/>
    </location>
</feature>
<feature type="signal peptide" evidence="2">
    <location>
        <begin position="1"/>
        <end position="21"/>
    </location>
</feature>
<dbReference type="GO" id="GO:0036038">
    <property type="term" value="C:MKS complex"/>
    <property type="evidence" value="ECO:0007669"/>
    <property type="project" value="InterPro"/>
</dbReference>
<dbReference type="AlphaFoldDB" id="A0AAU9TS85"/>
<keyword evidence="1" id="KW-0472">Membrane</keyword>
<evidence type="ECO:0000256" key="1">
    <source>
        <dbReference type="SAM" id="Phobius"/>
    </source>
</evidence>
<dbReference type="EMBL" id="CAKOGL010000008">
    <property type="protein sequence ID" value="CAH2089756.1"/>
    <property type="molecule type" value="Genomic_DNA"/>
</dbReference>
<dbReference type="GO" id="GO:0060271">
    <property type="term" value="P:cilium assembly"/>
    <property type="evidence" value="ECO:0007669"/>
    <property type="project" value="InterPro"/>
</dbReference>
<feature type="transmembrane region" description="Helical" evidence="1">
    <location>
        <begin position="427"/>
        <end position="447"/>
    </location>
</feature>
<dbReference type="InterPro" id="IPR019170">
    <property type="entry name" value="Meckelin"/>
</dbReference>
<keyword evidence="2" id="KW-0732">Signal</keyword>
<organism evidence="3 4">
    <name type="scientific">Euphydryas editha</name>
    <name type="common">Edith's checkerspot</name>
    <dbReference type="NCBI Taxonomy" id="104508"/>
    <lineage>
        <taxon>Eukaryota</taxon>
        <taxon>Metazoa</taxon>
        <taxon>Ecdysozoa</taxon>
        <taxon>Arthropoda</taxon>
        <taxon>Hexapoda</taxon>
        <taxon>Insecta</taxon>
        <taxon>Pterygota</taxon>
        <taxon>Neoptera</taxon>
        <taxon>Endopterygota</taxon>
        <taxon>Lepidoptera</taxon>
        <taxon>Glossata</taxon>
        <taxon>Ditrysia</taxon>
        <taxon>Papilionoidea</taxon>
        <taxon>Nymphalidae</taxon>
        <taxon>Nymphalinae</taxon>
        <taxon>Euphydryas</taxon>
    </lineage>
</organism>
<keyword evidence="4" id="KW-1185">Reference proteome</keyword>
<gene>
    <name evidence="3" type="ORF">EEDITHA_LOCUS5780</name>
</gene>
<evidence type="ECO:0000313" key="3">
    <source>
        <dbReference type="EMBL" id="CAH2089756.1"/>
    </source>
</evidence>
<protein>
    <recommendedName>
        <fullName evidence="5">Meckelin</fullName>
    </recommendedName>
</protein>
<dbReference type="PANTHER" id="PTHR21274">
    <property type="entry name" value="MECKELIN"/>
    <property type="match status" value="1"/>
</dbReference>
<feature type="transmembrane region" description="Helical" evidence="1">
    <location>
        <begin position="608"/>
        <end position="629"/>
    </location>
</feature>
<proteinExistence type="predicted"/>
<feature type="transmembrane region" description="Helical" evidence="1">
    <location>
        <begin position="787"/>
        <end position="810"/>
    </location>
</feature>
<accession>A0AAU9TS85</accession>